<feature type="transmembrane region" description="Helical" evidence="2">
    <location>
        <begin position="246"/>
        <end position="272"/>
    </location>
</feature>
<dbReference type="Pfam" id="PF20153">
    <property type="entry name" value="DUF6535"/>
    <property type="match status" value="1"/>
</dbReference>
<feature type="transmembrane region" description="Helical" evidence="2">
    <location>
        <begin position="123"/>
        <end position="142"/>
    </location>
</feature>
<gene>
    <name evidence="4" type="ORF">NLI96_g1293</name>
</gene>
<accession>A0AAD5VAM4</accession>
<evidence type="ECO:0000256" key="1">
    <source>
        <dbReference type="SAM" id="MobiDB-lite"/>
    </source>
</evidence>
<proteinExistence type="predicted"/>
<organism evidence="4 5">
    <name type="scientific">Meripilus lineatus</name>
    <dbReference type="NCBI Taxonomy" id="2056292"/>
    <lineage>
        <taxon>Eukaryota</taxon>
        <taxon>Fungi</taxon>
        <taxon>Dikarya</taxon>
        <taxon>Basidiomycota</taxon>
        <taxon>Agaricomycotina</taxon>
        <taxon>Agaricomycetes</taxon>
        <taxon>Polyporales</taxon>
        <taxon>Meripilaceae</taxon>
        <taxon>Meripilus</taxon>
    </lineage>
</organism>
<keyword evidence="2" id="KW-0812">Transmembrane</keyword>
<keyword evidence="5" id="KW-1185">Reference proteome</keyword>
<name>A0AAD5VAM4_9APHY</name>
<evidence type="ECO:0000313" key="4">
    <source>
        <dbReference type="EMBL" id="KAJ3490634.1"/>
    </source>
</evidence>
<feature type="region of interest" description="Disordered" evidence="1">
    <location>
        <begin position="24"/>
        <end position="43"/>
    </location>
</feature>
<evidence type="ECO:0000313" key="5">
    <source>
        <dbReference type="Proteomes" id="UP001212997"/>
    </source>
</evidence>
<keyword evidence="2" id="KW-1133">Transmembrane helix</keyword>
<protein>
    <recommendedName>
        <fullName evidence="3">DUF6535 domain-containing protein</fullName>
    </recommendedName>
</protein>
<dbReference type="InterPro" id="IPR045338">
    <property type="entry name" value="DUF6535"/>
</dbReference>
<feature type="transmembrane region" description="Helical" evidence="2">
    <location>
        <begin position="194"/>
        <end position="217"/>
    </location>
</feature>
<feature type="transmembrane region" description="Helical" evidence="2">
    <location>
        <begin position="278"/>
        <end position="299"/>
    </location>
</feature>
<dbReference type="EMBL" id="JANAWD010000025">
    <property type="protein sequence ID" value="KAJ3490634.1"/>
    <property type="molecule type" value="Genomic_DNA"/>
</dbReference>
<comment type="caution">
    <text evidence="4">The sequence shown here is derived from an EMBL/GenBank/DDBJ whole genome shotgun (WGS) entry which is preliminary data.</text>
</comment>
<evidence type="ECO:0000256" key="2">
    <source>
        <dbReference type="SAM" id="Phobius"/>
    </source>
</evidence>
<reference evidence="4" key="1">
    <citation type="submission" date="2022-07" db="EMBL/GenBank/DDBJ databases">
        <title>Genome Sequence of Physisporinus lineatus.</title>
        <authorList>
            <person name="Buettner E."/>
        </authorList>
    </citation>
    <scope>NUCLEOTIDE SEQUENCE</scope>
    <source>
        <strain evidence="4">VT162</strain>
    </source>
</reference>
<dbReference type="Proteomes" id="UP001212997">
    <property type="component" value="Unassembled WGS sequence"/>
</dbReference>
<sequence>MEIHRSPRTASFELNDLEECSTPIFGSAETNRPAGDSLSPPPKKRFKIWNDRHATLVSSPPQKYLPACQEDDEHLSGSLLSEGSLSRSCGSDLRERSFEGWAKVAKILQDLQNRKVKDCKEDMDTLLVFSGLFSAVLTAFNVESFKLLRQDTGDLTAQILLQMSLQLSGLSANTSVPLITPFVAPTFKPSTSAIIINILWFTSLVFSVITASVGILVKQQLRKIRADDPRSNAPVRHQVWIDGPTLFRIAGVLPLLMQLSLILFLVGLTHFLISLNNIVATVLVNIIGYYFLILLAVTLTPTRTLRSLRECTTRIVSLVGEVIWHLPRTLRCSRRKVREEFDDYTSPQHRKSALSALVGAVVSSLDDDFLATVRQCLSDADPEEVYQCIRQILKERYDLHLSSLAEFTTRMQRRLTKHVTQELENIVMDLMERLLNTGKSLPWQCTLEEGMTFLVLLRSPKLPSLLVRMIGFHKRYAEWVVGLLDRYGWPIQPDVTNGQEFAAFLGGAVDNLRYKSPSSPMKLCEVVLDMTIRIDDTALRDSEYDLRSFFSELSSSIEQTPLFSPDLAPSRDVPESTLTPITTKMPEMIATLESRVPGVIPDRLKKFLSREQHAAK</sequence>
<feature type="domain" description="DUF6535" evidence="3">
    <location>
        <begin position="101"/>
        <end position="273"/>
    </location>
</feature>
<evidence type="ECO:0000259" key="3">
    <source>
        <dbReference type="Pfam" id="PF20153"/>
    </source>
</evidence>
<keyword evidence="2" id="KW-0472">Membrane</keyword>
<dbReference type="AlphaFoldDB" id="A0AAD5VAM4"/>